<dbReference type="PANTHER" id="PTHR11592:SF78">
    <property type="entry name" value="GLUTATHIONE PEROXIDASE"/>
    <property type="match status" value="1"/>
</dbReference>
<dbReference type="InterPro" id="IPR000889">
    <property type="entry name" value="Glutathione_peroxidase"/>
</dbReference>
<dbReference type="PANTHER" id="PTHR11592">
    <property type="entry name" value="GLUTATHIONE PEROXIDASE"/>
    <property type="match status" value="1"/>
</dbReference>
<feature type="domain" description="Thioredoxin" evidence="5">
    <location>
        <begin position="34"/>
        <end position="198"/>
    </location>
</feature>
<dbReference type="InterPro" id="IPR029759">
    <property type="entry name" value="GPX_AS"/>
</dbReference>
<dbReference type="PRINTS" id="PR01011">
    <property type="entry name" value="GLUTPROXDASE"/>
</dbReference>
<evidence type="ECO:0000256" key="4">
    <source>
        <dbReference type="RuleBase" id="RU000499"/>
    </source>
</evidence>
<dbReference type="PROSITE" id="PS51355">
    <property type="entry name" value="GLUTATHIONE_PEROXID_3"/>
    <property type="match status" value="1"/>
</dbReference>
<dbReference type="RefSeq" id="WP_186634762.1">
    <property type="nucleotide sequence ID" value="NZ_JACOAF010000018.1"/>
</dbReference>
<evidence type="ECO:0000256" key="3">
    <source>
        <dbReference type="ARBA" id="ARBA00023002"/>
    </source>
</evidence>
<comment type="caution">
    <text evidence="6">The sequence shown here is derived from an EMBL/GenBank/DDBJ whole genome shotgun (WGS) entry which is preliminary data.</text>
</comment>
<sequence length="199" mass="22338">MDLRKRIMKLLYPLIMRLSKSTSKGRILQNDKRAVPAQPFHTLSATLSNGKPLDFSQLKGKKVLLVNTASNCGYTGQYEELQQLHEQLKGQLEVIGFPANDFQEQEKDDDQTISQFCQVNYGVSFPLAKKSVVVKGQGQNPVYNWLTDPGKNGWNGHQPDWNFSKYLLDENGVLTHYFGPAVSPVGEEIKSALRQPANS</sequence>
<dbReference type="SUPFAM" id="SSF52833">
    <property type="entry name" value="Thioredoxin-like"/>
    <property type="match status" value="1"/>
</dbReference>
<name>A0ABR6VRU8_9BACT</name>
<dbReference type="GO" id="GO:0004601">
    <property type="term" value="F:peroxidase activity"/>
    <property type="evidence" value="ECO:0007669"/>
    <property type="project" value="UniProtKB-KW"/>
</dbReference>
<keyword evidence="7" id="KW-1185">Reference proteome</keyword>
<dbReference type="InterPro" id="IPR013766">
    <property type="entry name" value="Thioredoxin_domain"/>
</dbReference>
<proteinExistence type="inferred from homology"/>
<evidence type="ECO:0000256" key="2">
    <source>
        <dbReference type="ARBA" id="ARBA00022559"/>
    </source>
</evidence>
<dbReference type="PROSITE" id="PS51352">
    <property type="entry name" value="THIOREDOXIN_2"/>
    <property type="match status" value="1"/>
</dbReference>
<keyword evidence="2 4" id="KW-0575">Peroxidase</keyword>
<dbReference type="InterPro" id="IPR036249">
    <property type="entry name" value="Thioredoxin-like_sf"/>
</dbReference>
<dbReference type="PIRSF" id="PIRSF000303">
    <property type="entry name" value="Glutathion_perox"/>
    <property type="match status" value="1"/>
</dbReference>
<evidence type="ECO:0000259" key="5">
    <source>
        <dbReference type="PROSITE" id="PS51352"/>
    </source>
</evidence>
<evidence type="ECO:0000313" key="7">
    <source>
        <dbReference type="Proteomes" id="UP000659698"/>
    </source>
</evidence>
<protein>
    <recommendedName>
        <fullName evidence="4">Glutathione peroxidase</fullName>
    </recommendedName>
</protein>
<gene>
    <name evidence="6" type="ORF">H7U12_06460</name>
</gene>
<keyword evidence="3 4" id="KW-0560">Oxidoreductase</keyword>
<dbReference type="Pfam" id="PF00255">
    <property type="entry name" value="GSHPx"/>
    <property type="match status" value="1"/>
</dbReference>
<dbReference type="Gene3D" id="3.40.30.10">
    <property type="entry name" value="Glutaredoxin"/>
    <property type="match status" value="1"/>
</dbReference>
<dbReference type="EMBL" id="JACOAF010000018">
    <property type="protein sequence ID" value="MBC3539316.1"/>
    <property type="molecule type" value="Genomic_DNA"/>
</dbReference>
<accession>A0ABR6VRU8</accession>
<organism evidence="6 7">
    <name type="scientific">Rufibacter sediminis</name>
    <dbReference type="NCBI Taxonomy" id="2762756"/>
    <lineage>
        <taxon>Bacteria</taxon>
        <taxon>Pseudomonadati</taxon>
        <taxon>Bacteroidota</taxon>
        <taxon>Cytophagia</taxon>
        <taxon>Cytophagales</taxon>
        <taxon>Hymenobacteraceae</taxon>
        <taxon>Rufibacter</taxon>
    </lineage>
</organism>
<dbReference type="PROSITE" id="PS00460">
    <property type="entry name" value="GLUTATHIONE_PEROXID_1"/>
    <property type="match status" value="1"/>
</dbReference>
<evidence type="ECO:0000313" key="6">
    <source>
        <dbReference type="EMBL" id="MBC3539316.1"/>
    </source>
</evidence>
<comment type="similarity">
    <text evidence="1 4">Belongs to the glutathione peroxidase family.</text>
</comment>
<dbReference type="CDD" id="cd00340">
    <property type="entry name" value="GSH_Peroxidase"/>
    <property type="match status" value="1"/>
</dbReference>
<reference evidence="6 7" key="1">
    <citation type="journal article" date="2019" name="Int. J. Syst. Evol. Microbiol.">
        <title>Rufibacter sediminis sp. nov., isolated from freshwater lake sediment.</title>
        <authorList>
            <person name="Qu J.H."/>
            <person name="Zhang L.J."/>
            <person name="Fu Y.H."/>
            <person name="Li H.F."/>
        </authorList>
    </citation>
    <scope>NUCLEOTIDE SEQUENCE [LARGE SCALE GENOMIC DNA]</scope>
    <source>
        <strain evidence="6 7">H-1</strain>
    </source>
</reference>
<dbReference type="Proteomes" id="UP000659698">
    <property type="component" value="Unassembled WGS sequence"/>
</dbReference>
<evidence type="ECO:0000256" key="1">
    <source>
        <dbReference type="ARBA" id="ARBA00006926"/>
    </source>
</evidence>